<feature type="compositionally biased region" description="Polar residues" evidence="2">
    <location>
        <begin position="566"/>
        <end position="582"/>
    </location>
</feature>
<dbReference type="EMBL" id="VTPC01091033">
    <property type="protein sequence ID" value="KAF2880060.1"/>
    <property type="molecule type" value="Genomic_DNA"/>
</dbReference>
<accession>A0A8K0CAD3</accession>
<dbReference type="OrthoDB" id="1914839at2759"/>
<dbReference type="PROSITE" id="PS50293">
    <property type="entry name" value="TPR_REGION"/>
    <property type="match status" value="1"/>
</dbReference>
<dbReference type="Gene3D" id="1.25.40.10">
    <property type="entry name" value="Tetratricopeptide repeat domain"/>
    <property type="match status" value="1"/>
</dbReference>
<feature type="repeat" description="TPR" evidence="1">
    <location>
        <begin position="380"/>
        <end position="413"/>
    </location>
</feature>
<evidence type="ECO:0000256" key="1">
    <source>
        <dbReference type="PROSITE-ProRule" id="PRU00339"/>
    </source>
</evidence>
<dbReference type="PANTHER" id="PTHR23184">
    <property type="entry name" value="TETRATRICOPEPTIDE REPEAT PROTEIN 14"/>
    <property type="match status" value="1"/>
</dbReference>
<feature type="region of interest" description="Disordered" evidence="2">
    <location>
        <begin position="471"/>
        <end position="599"/>
    </location>
</feature>
<dbReference type="InterPro" id="IPR011990">
    <property type="entry name" value="TPR-like_helical_dom_sf"/>
</dbReference>
<evidence type="ECO:0000313" key="4">
    <source>
        <dbReference type="Proteomes" id="UP000801492"/>
    </source>
</evidence>
<comment type="caution">
    <text evidence="3">The sequence shown here is derived from an EMBL/GenBank/DDBJ whole genome shotgun (WGS) entry which is preliminary data.</text>
</comment>
<dbReference type="PROSITE" id="PS50005">
    <property type="entry name" value="TPR"/>
    <property type="match status" value="3"/>
</dbReference>
<feature type="repeat" description="TPR" evidence="1">
    <location>
        <begin position="305"/>
        <end position="338"/>
    </location>
</feature>
<feature type="compositionally biased region" description="Basic residues" evidence="2">
    <location>
        <begin position="532"/>
        <end position="545"/>
    </location>
</feature>
<feature type="compositionally biased region" description="Low complexity" evidence="2">
    <location>
        <begin position="773"/>
        <end position="788"/>
    </location>
</feature>
<feature type="region of interest" description="Disordered" evidence="2">
    <location>
        <begin position="742"/>
        <end position="1227"/>
    </location>
</feature>
<evidence type="ECO:0000313" key="3">
    <source>
        <dbReference type="EMBL" id="KAF2880060.1"/>
    </source>
</evidence>
<dbReference type="Proteomes" id="UP000801492">
    <property type="component" value="Unassembled WGS sequence"/>
</dbReference>
<feature type="compositionally biased region" description="Low complexity" evidence="2">
    <location>
        <begin position="988"/>
        <end position="1004"/>
    </location>
</feature>
<feature type="compositionally biased region" description="Basic and acidic residues" evidence="2">
    <location>
        <begin position="627"/>
        <end position="640"/>
    </location>
</feature>
<feature type="compositionally biased region" description="Basic residues" evidence="2">
    <location>
        <begin position="481"/>
        <end position="497"/>
    </location>
</feature>
<organism evidence="3 4">
    <name type="scientific">Ignelater luminosus</name>
    <name type="common">Cucubano</name>
    <name type="synonym">Pyrophorus luminosus</name>
    <dbReference type="NCBI Taxonomy" id="2038154"/>
    <lineage>
        <taxon>Eukaryota</taxon>
        <taxon>Metazoa</taxon>
        <taxon>Ecdysozoa</taxon>
        <taxon>Arthropoda</taxon>
        <taxon>Hexapoda</taxon>
        <taxon>Insecta</taxon>
        <taxon>Pterygota</taxon>
        <taxon>Neoptera</taxon>
        <taxon>Endopterygota</taxon>
        <taxon>Coleoptera</taxon>
        <taxon>Polyphaga</taxon>
        <taxon>Elateriformia</taxon>
        <taxon>Elateroidea</taxon>
        <taxon>Elateridae</taxon>
        <taxon>Agrypninae</taxon>
        <taxon>Pyrophorini</taxon>
        <taxon>Ignelater</taxon>
    </lineage>
</organism>
<dbReference type="AlphaFoldDB" id="A0A8K0CAD3"/>
<feature type="region of interest" description="Disordered" evidence="2">
    <location>
        <begin position="687"/>
        <end position="707"/>
    </location>
</feature>
<feature type="region of interest" description="Disordered" evidence="2">
    <location>
        <begin position="627"/>
        <end position="665"/>
    </location>
</feature>
<feature type="compositionally biased region" description="Basic and acidic residues" evidence="2">
    <location>
        <begin position="1163"/>
        <end position="1176"/>
    </location>
</feature>
<feature type="compositionally biased region" description="Low complexity" evidence="2">
    <location>
        <begin position="1032"/>
        <end position="1053"/>
    </location>
</feature>
<feature type="compositionally biased region" description="Basic residues" evidence="2">
    <location>
        <begin position="954"/>
        <end position="969"/>
    </location>
</feature>
<feature type="compositionally biased region" description="Basic residues" evidence="2">
    <location>
        <begin position="641"/>
        <end position="665"/>
    </location>
</feature>
<feature type="compositionally biased region" description="Basic and acidic residues" evidence="2">
    <location>
        <begin position="1054"/>
        <end position="1067"/>
    </location>
</feature>
<dbReference type="Pfam" id="PF00515">
    <property type="entry name" value="TPR_1"/>
    <property type="match status" value="1"/>
</dbReference>
<keyword evidence="1" id="KW-0802">TPR repeat</keyword>
<keyword evidence="4" id="KW-1185">Reference proteome</keyword>
<evidence type="ECO:0008006" key="5">
    <source>
        <dbReference type="Google" id="ProtNLM"/>
    </source>
</evidence>
<dbReference type="PANTHER" id="PTHR23184:SF9">
    <property type="entry name" value="TETRATRICOPEPTIDE REPEAT PROTEIN 14"/>
    <property type="match status" value="1"/>
</dbReference>
<dbReference type="Pfam" id="PF13181">
    <property type="entry name" value="TPR_8"/>
    <property type="match status" value="2"/>
</dbReference>
<feature type="compositionally biased region" description="Basic and acidic residues" evidence="2">
    <location>
        <begin position="1199"/>
        <end position="1227"/>
    </location>
</feature>
<feature type="compositionally biased region" description="Basic and acidic residues" evidence="2">
    <location>
        <begin position="1088"/>
        <end position="1147"/>
    </location>
</feature>
<reference evidence="3" key="1">
    <citation type="submission" date="2019-08" db="EMBL/GenBank/DDBJ databases">
        <title>The genome of the North American firefly Photinus pyralis.</title>
        <authorList>
            <consortium name="Photinus pyralis genome working group"/>
            <person name="Fallon T.R."/>
            <person name="Sander Lower S.E."/>
            <person name="Weng J.-K."/>
        </authorList>
    </citation>
    <scope>NUCLEOTIDE SEQUENCE</scope>
    <source>
        <strain evidence="3">TRF0915ILg1</strain>
        <tissue evidence="3">Whole body</tissue>
    </source>
</reference>
<sequence>MEPLNTDLLTRALNFHGQQLQKMWESERGEQDLSKHNVKDLNFQVYGQRQKYLSFQDRGKRLKLQQFIVKKGNQLYSQELLQKGKPSEEHVVTEDMFAIMPPFETYLNVDKQSRLKYFFENVQIGNLILGTIVSKTQSGMMLKVLCTVGPGASSVHYVADINVKAFCPVANIIPAVDRKGVTRSYMMNDSVCCEVLEVIPDTDKMVCGMKGTTRQPNDPEHRPALGLIGADDFPLVYKKALDHKGESYDAVLEKSVGFNNPNNISYLSEVMGISSHLTFMSGLMGRFPEQEYAHELRQVQASKWAYRNVADGIDHFKAGRHTEAFQCLNKALNIDPKNVEGLVARGALYANSGNFQKAIEDFETALKLNPSHANARKYMGETLVALGRSYEEENKIEEARKAYQSCLSIIPFHEEAQNSLEFLKNKTQASKNLIEPGDLLLPNLNTAAAAAAAAAASAAKPTDVNDALKQLLKNEDEEKKDKKKKKKSKKRKNRRRSSSSSSSSSSGSNESSSSSSSSSSDSSSSSGDSDFKKRKKHRSHSHRREKQNSLSPLSKRMALMDPTHDTPANYQFNKPAASSSFDFSFEQPPEPPKPDHDDYELKVRAFLEQTKGDSDYEEKVRKFLEESARWKKEKKGDDGKKKKKKKDKKAKKESKKKRKEKKLKRKHFDLSELEDLENKKLRDALKKELGIKEKRSKRHNANSDDEDYLLQKAGYSKRFLDSLPDLDELESKLNAYYALEKESKSRFRSELSDSPKRSLILDSPSPTREQKARQAVAEATASATASGAPTKWKMQIGNASSSGGSRFKKKPEREEWSEEQMLDKRLGKSGDLLDEGSKKMPPLPPMPGEKNMSVRKAMALKEVPPPTTKKEPELPKKQPKPPPPAPQNKPLIPPGQVVLDKFGNFRLLSPTQRLQTERNDDLPPLPPGAPPKDSYPGTRKPPEPPGRPRSGSRSSRRSRSRSRGRKYSRSRSSSLSRSRSRSYRSRSRSYYSRSRSRSGSYYSRSRSRSRSYSGERRRYRRGGFRGGRYGDRGTYYKPRLPPRGGNYNRGRGNYYRDSRDGYRDYRGRGRPYNTRGGRRPRGRFNRGGYRDYRDRRYDRSRSRDRSRSLSGSRDRESVDTMRKVNAEKEKINKYLDNDGEPIRHEGPLSEGEDRDDYTSENNKYVDRDSYDGKWGEKSSSNGGGDEKHKGIPNETNLEEMDKFLDKAKKDKKEEMLERNKEFLKDKS</sequence>
<dbReference type="SUPFAM" id="SSF48452">
    <property type="entry name" value="TPR-like"/>
    <property type="match status" value="1"/>
</dbReference>
<name>A0A8K0CAD3_IGNLU</name>
<evidence type="ECO:0000256" key="2">
    <source>
        <dbReference type="SAM" id="MobiDB-lite"/>
    </source>
</evidence>
<feature type="compositionally biased region" description="Low complexity" evidence="2">
    <location>
        <begin position="498"/>
        <end position="528"/>
    </location>
</feature>
<dbReference type="InterPro" id="IPR039190">
    <property type="entry name" value="TTC14"/>
</dbReference>
<feature type="compositionally biased region" description="Basic residues" evidence="2">
    <location>
        <begin position="978"/>
        <end position="987"/>
    </location>
</feature>
<dbReference type="SMART" id="SM00028">
    <property type="entry name" value="TPR"/>
    <property type="match status" value="3"/>
</dbReference>
<gene>
    <name evidence="3" type="ORF">ILUMI_26129</name>
</gene>
<protein>
    <recommendedName>
        <fullName evidence="5">Tetratricopeptide repeat protein 14 homolog</fullName>
    </recommendedName>
</protein>
<feature type="repeat" description="TPR" evidence="1">
    <location>
        <begin position="339"/>
        <end position="372"/>
    </location>
</feature>
<feature type="compositionally biased region" description="Pro residues" evidence="2">
    <location>
        <begin position="880"/>
        <end position="893"/>
    </location>
</feature>
<dbReference type="InterPro" id="IPR019734">
    <property type="entry name" value="TPR_rpt"/>
</dbReference>
<proteinExistence type="predicted"/>
<feature type="compositionally biased region" description="Basic and acidic residues" evidence="2">
    <location>
        <begin position="742"/>
        <end position="756"/>
    </location>
</feature>